<dbReference type="Proteomes" id="UP000503011">
    <property type="component" value="Chromosome"/>
</dbReference>
<dbReference type="Pfam" id="PF13087">
    <property type="entry name" value="AAA_12"/>
    <property type="match status" value="1"/>
</dbReference>
<reference evidence="6 7" key="2">
    <citation type="submission" date="2020-03" db="EMBL/GenBank/DDBJ databases">
        <authorList>
            <person name="Ichikawa N."/>
            <person name="Kimura A."/>
            <person name="Kitahashi Y."/>
            <person name="Uohara A."/>
        </authorList>
    </citation>
    <scope>NUCLEOTIDE SEQUENCE [LARGE SCALE GENOMIC DNA]</scope>
    <source>
        <strain evidence="6 7">NBRC 105367</strain>
    </source>
</reference>
<dbReference type="GO" id="GO:0043139">
    <property type="term" value="F:5'-3' DNA helicase activity"/>
    <property type="evidence" value="ECO:0007669"/>
    <property type="project" value="TreeGrafter"/>
</dbReference>
<name>A0A6F8YTZ8_9ACTN</name>
<organism evidence="6 7">
    <name type="scientific">Phytohabitans suffuscus</name>
    <dbReference type="NCBI Taxonomy" id="624315"/>
    <lineage>
        <taxon>Bacteria</taxon>
        <taxon>Bacillati</taxon>
        <taxon>Actinomycetota</taxon>
        <taxon>Actinomycetes</taxon>
        <taxon>Micromonosporales</taxon>
        <taxon>Micromonosporaceae</taxon>
    </lineage>
</organism>
<dbReference type="PANTHER" id="PTHR43788:SF8">
    <property type="entry name" value="DNA-BINDING PROTEIN SMUBP-2"/>
    <property type="match status" value="1"/>
</dbReference>
<evidence type="ECO:0000256" key="4">
    <source>
        <dbReference type="ARBA" id="ARBA00022840"/>
    </source>
</evidence>
<protein>
    <recommendedName>
        <fullName evidence="5">DNA2/NAM7 helicase-like C-terminal domain-containing protein</fullName>
    </recommendedName>
</protein>
<keyword evidence="4" id="KW-0067">ATP-binding</keyword>
<gene>
    <name evidence="6" type="ORF">Psuf_067660</name>
</gene>
<reference evidence="6 7" key="1">
    <citation type="submission" date="2020-03" db="EMBL/GenBank/DDBJ databases">
        <title>Whole genome shotgun sequence of Phytohabitans suffuscus NBRC 105367.</title>
        <authorList>
            <person name="Komaki H."/>
            <person name="Tamura T."/>
        </authorList>
    </citation>
    <scope>NUCLEOTIDE SEQUENCE [LARGE SCALE GENOMIC DNA]</scope>
    <source>
        <strain evidence="6 7">NBRC 105367</strain>
    </source>
</reference>
<evidence type="ECO:0000259" key="5">
    <source>
        <dbReference type="Pfam" id="PF13087"/>
    </source>
</evidence>
<evidence type="ECO:0000256" key="1">
    <source>
        <dbReference type="ARBA" id="ARBA00022741"/>
    </source>
</evidence>
<dbReference type="PANTHER" id="PTHR43788">
    <property type="entry name" value="DNA2/NAM7 HELICASE FAMILY MEMBER"/>
    <property type="match status" value="1"/>
</dbReference>
<dbReference type="GO" id="GO:0016787">
    <property type="term" value="F:hydrolase activity"/>
    <property type="evidence" value="ECO:0007669"/>
    <property type="project" value="UniProtKB-KW"/>
</dbReference>
<sequence>MIVFDGICRSELGLARKADAKRAEIIEFWRTVEMFSPQSVEKVRRERLVFAVQPGEPLPWEPDHEIARRPLRSNQTWRHVVYLGTYRLDAVFETISRFFEPDLDSFDERPAGESAVAMFLVDEDGKAVLDSAVLSSCAWATGQVLSRGRRSRDWLRGFEDAAERFSEAWSEQVIKEIVPPVDEDSPPTVYRWVLDHVRLRACLAAATAPAGVGEALSCTEIRIRSQIVARRTADSGGHEFLNSFIMGDLEWVAGRAAKGDVGAALCEYLRPEAEIRTTARVDVRAQPAAYPTLPPSKWIDVSGATAQGHWIPDEGRQLDRVLGTLADLQFDMSEVMVIAPFRDIARQVSGRSRRYPGLVAGTVHTAQGKQADIVILVLGGNPQRPGARQWAASRPNLLNVAVSRAKRRLYVIGDRRAWAAQRHFSVLAADLPHTTPIKPH</sequence>
<evidence type="ECO:0000313" key="6">
    <source>
        <dbReference type="EMBL" id="BCB89453.1"/>
    </source>
</evidence>
<dbReference type="Gene3D" id="3.40.50.300">
    <property type="entry name" value="P-loop containing nucleotide triphosphate hydrolases"/>
    <property type="match status" value="1"/>
</dbReference>
<feature type="domain" description="DNA2/NAM7 helicase-like C-terminal" evidence="5">
    <location>
        <begin position="318"/>
        <end position="415"/>
    </location>
</feature>
<keyword evidence="3" id="KW-0347">Helicase</keyword>
<evidence type="ECO:0000256" key="3">
    <source>
        <dbReference type="ARBA" id="ARBA00022806"/>
    </source>
</evidence>
<proteinExistence type="predicted"/>
<keyword evidence="7" id="KW-1185">Reference proteome</keyword>
<dbReference type="KEGG" id="psuu:Psuf_067660"/>
<dbReference type="InterPro" id="IPR041679">
    <property type="entry name" value="DNA2/NAM7-like_C"/>
</dbReference>
<dbReference type="InterPro" id="IPR050534">
    <property type="entry name" value="Coronavir_polyprotein_1ab"/>
</dbReference>
<dbReference type="GO" id="GO:0005524">
    <property type="term" value="F:ATP binding"/>
    <property type="evidence" value="ECO:0007669"/>
    <property type="project" value="UniProtKB-KW"/>
</dbReference>
<dbReference type="EMBL" id="AP022871">
    <property type="protein sequence ID" value="BCB89453.1"/>
    <property type="molecule type" value="Genomic_DNA"/>
</dbReference>
<keyword evidence="2" id="KW-0378">Hydrolase</keyword>
<evidence type="ECO:0000256" key="2">
    <source>
        <dbReference type="ARBA" id="ARBA00022801"/>
    </source>
</evidence>
<keyword evidence="1" id="KW-0547">Nucleotide-binding</keyword>
<dbReference type="SUPFAM" id="SSF52540">
    <property type="entry name" value="P-loop containing nucleoside triphosphate hydrolases"/>
    <property type="match status" value="1"/>
</dbReference>
<dbReference type="AlphaFoldDB" id="A0A6F8YTZ8"/>
<evidence type="ECO:0000313" key="7">
    <source>
        <dbReference type="Proteomes" id="UP000503011"/>
    </source>
</evidence>
<accession>A0A6F8YTZ8</accession>
<dbReference type="InterPro" id="IPR027417">
    <property type="entry name" value="P-loop_NTPase"/>
</dbReference>